<reference evidence="5" key="1">
    <citation type="submission" date="2025-08" db="UniProtKB">
        <authorList>
            <consortium name="RefSeq"/>
        </authorList>
    </citation>
    <scope>IDENTIFICATION</scope>
</reference>
<evidence type="ECO:0000256" key="2">
    <source>
        <dbReference type="SAM" id="Phobius"/>
    </source>
</evidence>
<feature type="compositionally biased region" description="Polar residues" evidence="1">
    <location>
        <begin position="414"/>
        <end position="425"/>
    </location>
</feature>
<keyword evidence="4" id="KW-1185">Reference proteome</keyword>
<proteinExistence type="predicted"/>
<evidence type="ECO:0000313" key="4">
    <source>
        <dbReference type="Proteomes" id="UP000694888"/>
    </source>
</evidence>
<keyword evidence="2" id="KW-0472">Membrane</keyword>
<evidence type="ECO:0000313" key="5">
    <source>
        <dbReference type="RefSeq" id="XP_012946895.1"/>
    </source>
</evidence>
<feature type="chain" id="PRO_5045906713" evidence="3">
    <location>
        <begin position="20"/>
        <end position="472"/>
    </location>
</feature>
<dbReference type="GeneID" id="101845527"/>
<accession>A0ABM1AFY9</accession>
<keyword evidence="2" id="KW-0812">Transmembrane</keyword>
<feature type="signal peptide" evidence="3">
    <location>
        <begin position="1"/>
        <end position="19"/>
    </location>
</feature>
<dbReference type="RefSeq" id="XP_012946895.1">
    <property type="nucleotide sequence ID" value="XM_013091441.2"/>
</dbReference>
<protein>
    <submittedName>
        <fullName evidence="5">Uncharacterized protein LOC101845527</fullName>
    </submittedName>
</protein>
<evidence type="ECO:0000256" key="1">
    <source>
        <dbReference type="SAM" id="MobiDB-lite"/>
    </source>
</evidence>
<dbReference type="Proteomes" id="UP000694888">
    <property type="component" value="Unplaced"/>
</dbReference>
<sequence>MMFLSVLLLLAVVFHLCICVTIETVKVKTSSESCSQTINMKFGIAYTPLIQASNCEKCRTAVDCPLMLPKECKLSFTIADEIEKVLSKICFQSGAFEVDDCFTTVTFQEKTPRSTNDLETIACHNDKYVYGSSRDICLEKGQSLDMVFSGSNLCSVKGYGRVELSRSLYDQDDLSDPNSCRSVRMYKNRDSGTVYSRHKETAPAVIKFCKVILSPFNRGHPQDFCYRFHYAKFLPGGAQLLIAYRTYGYKTRPTIDSEYCMSMLEETGIKVEIKTFCYYLNPDKCVASAQHEFVFTYRFKERQEPDFTPEVEEGYEDNSSKIVVIIVCVVVVFILICCCICCCYIRKNSSNSENGTAAAAEPLNVGSPDGGNSLPVFVHPSQSISTNSHGRAIYQTSDLSSPQRPTAPRWSATHGPSSPNEFSPTSPVPDRCPSAPPLEESEPFVDHRGPTVQADNLEMPPPAYDSLFPDNV</sequence>
<name>A0ABM1AFY9_APLCA</name>
<keyword evidence="3" id="KW-0732">Signal</keyword>
<keyword evidence="2" id="KW-1133">Transmembrane helix</keyword>
<evidence type="ECO:0000256" key="3">
    <source>
        <dbReference type="SAM" id="SignalP"/>
    </source>
</evidence>
<feature type="region of interest" description="Disordered" evidence="1">
    <location>
        <begin position="397"/>
        <end position="472"/>
    </location>
</feature>
<organism evidence="4 5">
    <name type="scientific">Aplysia californica</name>
    <name type="common">California sea hare</name>
    <dbReference type="NCBI Taxonomy" id="6500"/>
    <lineage>
        <taxon>Eukaryota</taxon>
        <taxon>Metazoa</taxon>
        <taxon>Spiralia</taxon>
        <taxon>Lophotrochozoa</taxon>
        <taxon>Mollusca</taxon>
        <taxon>Gastropoda</taxon>
        <taxon>Heterobranchia</taxon>
        <taxon>Euthyneura</taxon>
        <taxon>Tectipleura</taxon>
        <taxon>Aplysiida</taxon>
        <taxon>Aplysioidea</taxon>
        <taxon>Aplysiidae</taxon>
        <taxon>Aplysia</taxon>
    </lineage>
</organism>
<feature type="transmembrane region" description="Helical" evidence="2">
    <location>
        <begin position="322"/>
        <end position="345"/>
    </location>
</feature>
<gene>
    <name evidence="5" type="primary">LOC101845527</name>
</gene>